<dbReference type="Gene3D" id="3.30.530.20">
    <property type="match status" value="1"/>
</dbReference>
<evidence type="ECO:0000313" key="3">
    <source>
        <dbReference type="Proteomes" id="UP000504609"/>
    </source>
</evidence>
<keyword evidence="3" id="KW-1185">Reference proteome</keyword>
<feature type="domain" description="Bet v I/Major latex protein" evidence="2">
    <location>
        <begin position="2"/>
        <end position="151"/>
    </location>
</feature>
<gene>
    <name evidence="4" type="primary">LOC111447104</name>
</gene>
<proteinExistence type="inferred from homology"/>
<evidence type="ECO:0000256" key="1">
    <source>
        <dbReference type="ARBA" id="ARBA00038242"/>
    </source>
</evidence>
<dbReference type="KEGG" id="cmos:111447104"/>
<accession>A0A6J1FTA9</accession>
<dbReference type="AlphaFoldDB" id="A0A6J1FTA9"/>
<dbReference type="InterPro" id="IPR052006">
    <property type="entry name" value="MLP-like"/>
</dbReference>
<dbReference type="InterPro" id="IPR000916">
    <property type="entry name" value="Bet_v_I/MLP"/>
</dbReference>
<dbReference type="CDD" id="cd07816">
    <property type="entry name" value="Bet_v1-like"/>
    <property type="match status" value="1"/>
</dbReference>
<sequence>MALAGKLVSEVRVNIAAEKYYKIWKHEVSQVPKICPKYIQKVEVHEGDWDSHGHGSVKIWHYSIDGKAGFFKERVEFDDKNMAMILIGLDGDMFEHYKSFKATYKVVPKGPNHCLAVMILKYEKLRADCPSPYKYIDLMNGLTKSIESYLQ</sequence>
<dbReference type="Proteomes" id="UP000504609">
    <property type="component" value="Unplaced"/>
</dbReference>
<dbReference type="Pfam" id="PF00407">
    <property type="entry name" value="Bet_v_1"/>
    <property type="match status" value="1"/>
</dbReference>
<reference evidence="4" key="1">
    <citation type="submission" date="2025-08" db="UniProtKB">
        <authorList>
            <consortium name="RefSeq"/>
        </authorList>
    </citation>
    <scope>IDENTIFICATION</scope>
    <source>
        <tissue evidence="4">Young leaves</tissue>
    </source>
</reference>
<dbReference type="SUPFAM" id="SSF55961">
    <property type="entry name" value="Bet v1-like"/>
    <property type="match status" value="1"/>
</dbReference>
<dbReference type="RefSeq" id="XP_022941873.1">
    <property type="nucleotide sequence ID" value="XM_023086105.1"/>
</dbReference>
<dbReference type="GO" id="GO:0006952">
    <property type="term" value="P:defense response"/>
    <property type="evidence" value="ECO:0007669"/>
    <property type="project" value="InterPro"/>
</dbReference>
<evidence type="ECO:0000259" key="2">
    <source>
        <dbReference type="SMART" id="SM01037"/>
    </source>
</evidence>
<dbReference type="SMART" id="SM01037">
    <property type="entry name" value="Bet_v_1"/>
    <property type="match status" value="1"/>
</dbReference>
<name>A0A6J1FTA9_CUCMO</name>
<comment type="similarity">
    <text evidence="1">Belongs to the MLP family.</text>
</comment>
<organism evidence="3 4">
    <name type="scientific">Cucurbita moschata</name>
    <name type="common">Winter crookneck squash</name>
    <name type="synonym">Cucurbita pepo var. moschata</name>
    <dbReference type="NCBI Taxonomy" id="3662"/>
    <lineage>
        <taxon>Eukaryota</taxon>
        <taxon>Viridiplantae</taxon>
        <taxon>Streptophyta</taxon>
        <taxon>Embryophyta</taxon>
        <taxon>Tracheophyta</taxon>
        <taxon>Spermatophyta</taxon>
        <taxon>Magnoliopsida</taxon>
        <taxon>eudicotyledons</taxon>
        <taxon>Gunneridae</taxon>
        <taxon>Pentapetalae</taxon>
        <taxon>rosids</taxon>
        <taxon>fabids</taxon>
        <taxon>Cucurbitales</taxon>
        <taxon>Cucurbitaceae</taxon>
        <taxon>Cucurbiteae</taxon>
        <taxon>Cucurbita</taxon>
    </lineage>
</organism>
<dbReference type="SMR" id="A0A6J1FTA9"/>
<dbReference type="PANTHER" id="PTHR31338:SF20">
    <property type="entry name" value="BET V I_MAJOR LATEX PROTEIN DOMAIN-CONTAINING PROTEIN"/>
    <property type="match status" value="1"/>
</dbReference>
<dbReference type="PANTHER" id="PTHR31338">
    <property type="entry name" value="POLYKETIDE CYCLASE/DEHYDRASE AND LIPID TRANSPORT SUPERFAMILY PROTEIN"/>
    <property type="match status" value="1"/>
</dbReference>
<dbReference type="InterPro" id="IPR023393">
    <property type="entry name" value="START-like_dom_sf"/>
</dbReference>
<dbReference type="GeneID" id="111447104"/>
<protein>
    <submittedName>
        <fullName evidence="4">MLP-like protein 328</fullName>
    </submittedName>
</protein>
<evidence type="ECO:0000313" key="4">
    <source>
        <dbReference type="RefSeq" id="XP_022941873.1"/>
    </source>
</evidence>